<sequence length="72" mass="7957">MMMVRSRRKRSASIASPAVAMVTSIPTVRSANTITKLASSAILTSGTKMTRTTWRWIIRKTRPSYRTGNGSI</sequence>
<protein>
    <submittedName>
        <fullName evidence="1">Uncharacterized protein</fullName>
    </submittedName>
</protein>
<organism evidence="1">
    <name type="scientific">Anopheles funestus</name>
    <name type="common">African malaria mosquito</name>
    <dbReference type="NCBI Taxonomy" id="62324"/>
    <lineage>
        <taxon>Eukaryota</taxon>
        <taxon>Metazoa</taxon>
        <taxon>Ecdysozoa</taxon>
        <taxon>Arthropoda</taxon>
        <taxon>Hexapoda</taxon>
        <taxon>Insecta</taxon>
        <taxon>Pterygota</taxon>
        <taxon>Neoptera</taxon>
        <taxon>Endopterygota</taxon>
        <taxon>Diptera</taxon>
        <taxon>Nematocera</taxon>
        <taxon>Culicoidea</taxon>
        <taxon>Culicidae</taxon>
        <taxon>Anophelinae</taxon>
        <taxon>Anopheles</taxon>
    </lineage>
</organism>
<reference evidence="1" key="1">
    <citation type="submission" date="2020-05" db="UniProtKB">
        <authorList>
            <consortium name="EnsemblMetazoa"/>
        </authorList>
    </citation>
    <scope>IDENTIFICATION</scope>
    <source>
        <strain evidence="1">FUMOZ</strain>
    </source>
</reference>
<dbReference type="VEuPathDB" id="VectorBase:AFUN019624"/>
<dbReference type="EnsemblMetazoa" id="AFUN019624-RA">
    <property type="protein sequence ID" value="AFUN019624-PA"/>
    <property type="gene ID" value="AFUN019624"/>
</dbReference>
<proteinExistence type="predicted"/>
<name>A0A4Y0BHI0_ANOFN</name>
<dbReference type="AlphaFoldDB" id="A0A4Y0BHI0"/>
<accession>A0A4Y0BHI0</accession>
<evidence type="ECO:0000313" key="1">
    <source>
        <dbReference type="EnsemblMetazoa" id="AFUN019624-PA"/>
    </source>
</evidence>